<comment type="caution">
    <text evidence="2">The sequence shown here is derived from an EMBL/GenBank/DDBJ whole genome shotgun (WGS) entry which is preliminary data.</text>
</comment>
<dbReference type="SUPFAM" id="SSF54695">
    <property type="entry name" value="POZ domain"/>
    <property type="match status" value="1"/>
</dbReference>
<dbReference type="SMART" id="SM00225">
    <property type="entry name" value="BTB"/>
    <property type="match status" value="1"/>
</dbReference>
<dbReference type="Proteomes" id="UP000826195">
    <property type="component" value="Unassembled WGS sequence"/>
</dbReference>
<proteinExistence type="predicted"/>
<name>A0AAV7J2N6_COTGL</name>
<evidence type="ECO:0000259" key="1">
    <source>
        <dbReference type="PROSITE" id="PS50097"/>
    </source>
</evidence>
<dbReference type="PROSITE" id="PS50097">
    <property type="entry name" value="BTB"/>
    <property type="match status" value="1"/>
</dbReference>
<dbReference type="PANTHER" id="PTHR24413">
    <property type="entry name" value="SPECKLE-TYPE POZ PROTEIN"/>
    <property type="match status" value="1"/>
</dbReference>
<accession>A0AAV7J2N6</accession>
<dbReference type="EMBL" id="JAHXZJ010000374">
    <property type="protein sequence ID" value="KAH0561626.1"/>
    <property type="molecule type" value="Genomic_DNA"/>
</dbReference>
<dbReference type="Pfam" id="PF00651">
    <property type="entry name" value="BTB"/>
    <property type="match status" value="1"/>
</dbReference>
<dbReference type="InterPro" id="IPR011333">
    <property type="entry name" value="SKP1/BTB/POZ_sf"/>
</dbReference>
<evidence type="ECO:0000313" key="3">
    <source>
        <dbReference type="Proteomes" id="UP000826195"/>
    </source>
</evidence>
<gene>
    <name evidence="2" type="ORF">KQX54_018163</name>
</gene>
<feature type="domain" description="BTB" evidence="1">
    <location>
        <begin position="157"/>
        <end position="224"/>
    </location>
</feature>
<evidence type="ECO:0000313" key="2">
    <source>
        <dbReference type="EMBL" id="KAH0561626.1"/>
    </source>
</evidence>
<protein>
    <recommendedName>
        <fullName evidence="1">BTB domain-containing protein</fullName>
    </recommendedName>
</protein>
<dbReference type="Gene3D" id="3.30.710.10">
    <property type="entry name" value="Potassium Channel Kv1.1, Chain A"/>
    <property type="match status" value="1"/>
</dbReference>
<dbReference type="AlphaFoldDB" id="A0AAV7J2N6"/>
<organism evidence="2 3">
    <name type="scientific">Cotesia glomerata</name>
    <name type="common">Lepidopteran parasitic wasp</name>
    <name type="synonym">Apanteles glomeratus</name>
    <dbReference type="NCBI Taxonomy" id="32391"/>
    <lineage>
        <taxon>Eukaryota</taxon>
        <taxon>Metazoa</taxon>
        <taxon>Ecdysozoa</taxon>
        <taxon>Arthropoda</taxon>
        <taxon>Hexapoda</taxon>
        <taxon>Insecta</taxon>
        <taxon>Pterygota</taxon>
        <taxon>Neoptera</taxon>
        <taxon>Endopterygota</taxon>
        <taxon>Hymenoptera</taxon>
        <taxon>Apocrita</taxon>
        <taxon>Ichneumonoidea</taxon>
        <taxon>Braconidae</taxon>
        <taxon>Microgastrinae</taxon>
        <taxon>Cotesia</taxon>
    </lineage>
</organism>
<reference evidence="2 3" key="1">
    <citation type="journal article" date="2021" name="J. Hered.">
        <title>A chromosome-level genome assembly of the parasitoid wasp, Cotesia glomerata (Hymenoptera: Braconidae).</title>
        <authorList>
            <person name="Pinto B.J."/>
            <person name="Weis J.J."/>
            <person name="Gamble T."/>
            <person name="Ode P.J."/>
            <person name="Paul R."/>
            <person name="Zaspel J.M."/>
        </authorList>
    </citation>
    <scope>NUCLEOTIDE SEQUENCE [LARGE SCALE GENOMIC DNA]</scope>
    <source>
        <strain evidence="2">CgM1</strain>
    </source>
</reference>
<dbReference type="CDD" id="cd18186">
    <property type="entry name" value="BTB_POZ_ZBTB_KLHL-like"/>
    <property type="match status" value="1"/>
</dbReference>
<dbReference type="InterPro" id="IPR000210">
    <property type="entry name" value="BTB/POZ_dom"/>
</dbReference>
<keyword evidence="3" id="KW-1185">Reference proteome</keyword>
<sequence>MSIEEIKTTGYVKFVWPANLFTLSGTIYSDDFEIKNLENVTFNIGVKFVPESTRTLTLWVKKSSSEPASALIKMMVGNVRSQIDIDNWKRSCYISESTNISGQTLTRTLRENSYCNPHYFYEITIACEIFWKSKIKRTLDNSLYHEVQKFYKSVELSDVTIIVDKVKIPAHKLVLAAHSEVFAKMLQSEMKEAKDGEINIKGFDPEIILEMLHYCYKGKTKASKDTKAALQMLEVADIYQIIKLKDICESTLINNMSTDNVLDIIDAADDHTAIDLRKSAINLIVLHSKTVVASKIVNPKSELRKKLRILKSVLTTFKNLGAVKHGIMRTAMEKTIKELSNKPCK</sequence>